<dbReference type="GeneID" id="33554869"/>
<dbReference type="EMBL" id="NBSH01000001">
    <property type="protein sequence ID" value="ORX41300.1"/>
    <property type="molecule type" value="Genomic_DNA"/>
</dbReference>
<dbReference type="STRING" id="4999.A0A1Y1UTE8"/>
<evidence type="ECO:0000256" key="6">
    <source>
        <dbReference type="SAM" id="MobiDB-lite"/>
    </source>
</evidence>
<dbReference type="AlphaFoldDB" id="A0A1Y1UTE8"/>
<evidence type="ECO:0000256" key="3">
    <source>
        <dbReference type="ARBA" id="ARBA00022692"/>
    </source>
</evidence>
<gene>
    <name evidence="9" type="ORF">BD324DRAFT_574435</name>
</gene>
<reference evidence="9 10" key="1">
    <citation type="submission" date="2017-03" db="EMBL/GenBank/DDBJ databases">
        <title>Widespread Adenine N6-methylation of Active Genes in Fungi.</title>
        <authorList>
            <consortium name="DOE Joint Genome Institute"/>
            <person name="Mondo S.J."/>
            <person name="Dannebaum R.O."/>
            <person name="Kuo R.C."/>
            <person name="Louie K.B."/>
            <person name="Bewick A.J."/>
            <person name="Labutti K."/>
            <person name="Haridas S."/>
            <person name="Kuo A."/>
            <person name="Salamov A."/>
            <person name="Ahrendt S.R."/>
            <person name="Lau R."/>
            <person name="Bowen B.P."/>
            <person name="Lipzen A."/>
            <person name="Sullivan W."/>
            <person name="Andreopoulos W.B."/>
            <person name="Clum A."/>
            <person name="Lindquist E."/>
            <person name="Daum C."/>
            <person name="Northen T.R."/>
            <person name="Ramamoorthy G."/>
            <person name="Schmitz R.J."/>
            <person name="Gryganskyi A."/>
            <person name="Culley D."/>
            <person name="Magnuson J."/>
            <person name="James T.Y."/>
            <person name="O'Malley M.A."/>
            <person name="Stajich J.E."/>
            <person name="Spatafora J.W."/>
            <person name="Visel A."/>
            <person name="Grigoriev I.V."/>
        </authorList>
    </citation>
    <scope>NUCLEOTIDE SEQUENCE [LARGE SCALE GENOMIC DNA]</scope>
    <source>
        <strain evidence="9 10">NRRL Y-17943</strain>
    </source>
</reference>
<protein>
    <submittedName>
        <fullName evidence="9">Transmembrane amino acid transporter protein-domain-containing protein</fullName>
    </submittedName>
</protein>
<keyword evidence="3 7" id="KW-0812">Transmembrane</keyword>
<evidence type="ECO:0000256" key="4">
    <source>
        <dbReference type="ARBA" id="ARBA00022989"/>
    </source>
</evidence>
<feature type="region of interest" description="Disordered" evidence="6">
    <location>
        <begin position="1"/>
        <end position="39"/>
    </location>
</feature>
<name>A0A1Y1UTE8_9TREE</name>
<dbReference type="Pfam" id="PF01490">
    <property type="entry name" value="Aa_trans"/>
    <property type="match status" value="1"/>
</dbReference>
<feature type="domain" description="Amino acid transporter transmembrane" evidence="8">
    <location>
        <begin position="63"/>
        <end position="458"/>
    </location>
</feature>
<dbReference type="PANTHER" id="PTHR22950">
    <property type="entry name" value="AMINO ACID TRANSPORTER"/>
    <property type="match status" value="1"/>
</dbReference>
<feature type="transmembrane region" description="Helical" evidence="7">
    <location>
        <begin position="286"/>
        <end position="306"/>
    </location>
</feature>
<evidence type="ECO:0000256" key="1">
    <source>
        <dbReference type="ARBA" id="ARBA00004141"/>
    </source>
</evidence>
<evidence type="ECO:0000256" key="2">
    <source>
        <dbReference type="ARBA" id="ARBA00008066"/>
    </source>
</evidence>
<feature type="transmembrane region" description="Helical" evidence="7">
    <location>
        <begin position="173"/>
        <end position="194"/>
    </location>
</feature>
<keyword evidence="4 7" id="KW-1133">Transmembrane helix</keyword>
<dbReference type="InterPro" id="IPR013057">
    <property type="entry name" value="AA_transpt_TM"/>
</dbReference>
<comment type="similarity">
    <text evidence="2">Belongs to the amino acid/polyamine transporter 2 family.</text>
</comment>
<dbReference type="GO" id="GO:0015179">
    <property type="term" value="F:L-amino acid transmembrane transporter activity"/>
    <property type="evidence" value="ECO:0007669"/>
    <property type="project" value="TreeGrafter"/>
</dbReference>
<dbReference type="OrthoDB" id="294730at2759"/>
<evidence type="ECO:0000313" key="10">
    <source>
        <dbReference type="Proteomes" id="UP000193218"/>
    </source>
</evidence>
<evidence type="ECO:0000259" key="8">
    <source>
        <dbReference type="Pfam" id="PF01490"/>
    </source>
</evidence>
<sequence length="489" mass="53094">MSPSTYQDNASLTTDGLDQHETGGKDAVTGKESDASRRQEAYNVDPFQAHKDAGHKDYVEFRTCGWITAGVVTTAEAIALGTLSFPSTFLRLGIVGGVICTLLAGFLTCITTFIIVDFKLRHMGCTNWPEVGTVLGGKVANRILAVGLVAKCIGIAGSHVLAGQEAITTIHGNANVCRIVWGVITAIASVILSYPRKWHGMHVLSYISISSILIACMVTIVGTGVQNPDVLTKGGAPIEWYATPQDASLVTIIGAATNVIFAYGAVTGALSFCSEMHTPKDYKKSIFVYQLVSLVVYLLTGALIYVFGGQYTTSPAMGMTTRPVQIVGYVFALITILISGVVGTNIGTKHLYVSLLRNSHLLTSGGWRAQGFWILCVLFMWILGFILSQLIPFFNQLLTIVSSIFTVWFCFGLPGFMWLHLRHPYFANSPQDKAARTEDLKTVWRRMEYIVVAFSIIISFAITPLGLYSAIEGIISGYHNGSFKHPFSC</sequence>
<dbReference type="PANTHER" id="PTHR22950:SF479">
    <property type="entry name" value="AMINO ACID TRANSPORTER (EUROFUNG)-RELATED"/>
    <property type="match status" value="1"/>
</dbReference>
<feature type="transmembrane region" description="Helical" evidence="7">
    <location>
        <begin position="247"/>
        <end position="274"/>
    </location>
</feature>
<dbReference type="RefSeq" id="XP_021874979.1">
    <property type="nucleotide sequence ID" value="XM_022013061.1"/>
</dbReference>
<dbReference type="GO" id="GO:0016020">
    <property type="term" value="C:membrane"/>
    <property type="evidence" value="ECO:0007669"/>
    <property type="project" value="UniProtKB-SubCell"/>
</dbReference>
<evidence type="ECO:0000313" key="9">
    <source>
        <dbReference type="EMBL" id="ORX41300.1"/>
    </source>
</evidence>
<feature type="transmembrane region" description="Helical" evidence="7">
    <location>
        <begin position="449"/>
        <end position="471"/>
    </location>
</feature>
<feature type="transmembrane region" description="Helical" evidence="7">
    <location>
        <begin position="326"/>
        <end position="348"/>
    </location>
</feature>
<feature type="transmembrane region" description="Helical" evidence="7">
    <location>
        <begin position="206"/>
        <end position="227"/>
    </location>
</feature>
<feature type="compositionally biased region" description="Basic and acidic residues" evidence="6">
    <location>
        <begin position="17"/>
        <end position="39"/>
    </location>
</feature>
<dbReference type="InParanoid" id="A0A1Y1UTE8"/>
<proteinExistence type="inferred from homology"/>
<evidence type="ECO:0000256" key="7">
    <source>
        <dbReference type="SAM" id="Phobius"/>
    </source>
</evidence>
<feature type="transmembrane region" description="Helical" evidence="7">
    <location>
        <begin position="397"/>
        <end position="419"/>
    </location>
</feature>
<organism evidence="9 10">
    <name type="scientific">Kockovaella imperatae</name>
    <dbReference type="NCBI Taxonomy" id="4999"/>
    <lineage>
        <taxon>Eukaryota</taxon>
        <taxon>Fungi</taxon>
        <taxon>Dikarya</taxon>
        <taxon>Basidiomycota</taxon>
        <taxon>Agaricomycotina</taxon>
        <taxon>Tremellomycetes</taxon>
        <taxon>Tremellales</taxon>
        <taxon>Cuniculitremaceae</taxon>
        <taxon>Kockovaella</taxon>
    </lineage>
</organism>
<keyword evidence="5 7" id="KW-0472">Membrane</keyword>
<evidence type="ECO:0000256" key="5">
    <source>
        <dbReference type="ARBA" id="ARBA00023136"/>
    </source>
</evidence>
<keyword evidence="10" id="KW-1185">Reference proteome</keyword>
<feature type="compositionally biased region" description="Polar residues" evidence="6">
    <location>
        <begin position="1"/>
        <end position="16"/>
    </location>
</feature>
<comment type="subcellular location">
    <subcellularLocation>
        <location evidence="1">Membrane</location>
        <topology evidence="1">Multi-pass membrane protein</topology>
    </subcellularLocation>
</comment>
<feature type="transmembrane region" description="Helical" evidence="7">
    <location>
        <begin position="369"/>
        <end position="391"/>
    </location>
</feature>
<feature type="transmembrane region" description="Helical" evidence="7">
    <location>
        <begin position="92"/>
        <end position="118"/>
    </location>
</feature>
<accession>A0A1Y1UTE8</accession>
<dbReference type="Proteomes" id="UP000193218">
    <property type="component" value="Unassembled WGS sequence"/>
</dbReference>
<comment type="caution">
    <text evidence="9">The sequence shown here is derived from an EMBL/GenBank/DDBJ whole genome shotgun (WGS) entry which is preliminary data.</text>
</comment>
<feature type="transmembrane region" description="Helical" evidence="7">
    <location>
        <begin position="139"/>
        <end position="161"/>
    </location>
</feature>